<sequence length="284" mass="31946">MKPTDSEALSPDSASSIVNVDVREAWQLVDELASSVDSVLASSDYIEHLYATLFERTLVTGVPSVSSRFNIPIRHYEDVEMLTNARESLDNWIAVAGSIKALGDVWDDCDSWSFLDMMLCPFCQARLSMHDFLEHLPSCVSPVVEEIPLCERKNFETVLCGHTDSISSGRCMHFRAVCRAHRHINFPNCLDGTQICGYPYVFHAFLHPFSESRACILPCSKCSRHWGWQQALRALLDSALCITLTGLLAGKHVAILEKVQLRLSRRLRCLTNASRTTDIINREL</sequence>
<evidence type="ECO:0000313" key="2">
    <source>
        <dbReference type="EMBL" id="KFD54395.1"/>
    </source>
</evidence>
<dbReference type="AlphaFoldDB" id="A0A085MAZ9"/>
<dbReference type="Proteomes" id="UP000030764">
    <property type="component" value="Unassembled WGS sequence"/>
</dbReference>
<protein>
    <recommendedName>
        <fullName evidence="1">CpG binding protein C-terminal domain-containing protein</fullName>
    </recommendedName>
</protein>
<dbReference type="InterPro" id="IPR022056">
    <property type="entry name" value="CpG-bd_C"/>
</dbReference>
<proteinExistence type="predicted"/>
<feature type="domain" description="CpG binding protein C-terminal" evidence="1">
    <location>
        <begin position="80"/>
        <end position="238"/>
    </location>
</feature>
<accession>A0A085MAZ9</accession>
<organism evidence="2 3">
    <name type="scientific">Trichuris suis</name>
    <name type="common">pig whipworm</name>
    <dbReference type="NCBI Taxonomy" id="68888"/>
    <lineage>
        <taxon>Eukaryota</taxon>
        <taxon>Metazoa</taxon>
        <taxon>Ecdysozoa</taxon>
        <taxon>Nematoda</taxon>
        <taxon>Enoplea</taxon>
        <taxon>Dorylaimia</taxon>
        <taxon>Trichinellida</taxon>
        <taxon>Trichuridae</taxon>
        <taxon>Trichuris</taxon>
    </lineage>
</organism>
<dbReference type="EMBL" id="KL363208">
    <property type="protein sequence ID" value="KFD54395.1"/>
    <property type="molecule type" value="Genomic_DNA"/>
</dbReference>
<evidence type="ECO:0000259" key="1">
    <source>
        <dbReference type="Pfam" id="PF12269"/>
    </source>
</evidence>
<reference evidence="2 3" key="1">
    <citation type="journal article" date="2014" name="Nat. Genet.">
        <title>Genome and transcriptome of the porcine whipworm Trichuris suis.</title>
        <authorList>
            <person name="Jex A.R."/>
            <person name="Nejsum P."/>
            <person name="Schwarz E.M."/>
            <person name="Hu L."/>
            <person name="Young N.D."/>
            <person name="Hall R.S."/>
            <person name="Korhonen P.K."/>
            <person name="Liao S."/>
            <person name="Thamsborg S."/>
            <person name="Xia J."/>
            <person name="Xu P."/>
            <person name="Wang S."/>
            <person name="Scheerlinck J.P."/>
            <person name="Hofmann A."/>
            <person name="Sternberg P.W."/>
            <person name="Wang J."/>
            <person name="Gasser R.B."/>
        </authorList>
    </citation>
    <scope>NUCLEOTIDE SEQUENCE [LARGE SCALE GENOMIC DNA]</scope>
    <source>
        <strain evidence="2">DCEP-RM93M</strain>
    </source>
</reference>
<gene>
    <name evidence="2" type="ORF">M513_04738</name>
</gene>
<name>A0A085MAZ9_9BILA</name>
<dbReference type="Pfam" id="PF12269">
    <property type="entry name" value="CpG_bind_C"/>
    <property type="match status" value="1"/>
</dbReference>
<evidence type="ECO:0000313" key="3">
    <source>
        <dbReference type="Proteomes" id="UP000030764"/>
    </source>
</evidence>
<keyword evidence="3" id="KW-1185">Reference proteome</keyword>